<reference evidence="1" key="1">
    <citation type="submission" date="2023-10" db="EMBL/GenBank/DDBJ databases">
        <authorList>
            <person name="Rodriguez Cubillos JULIANA M."/>
            <person name="De Vega J."/>
        </authorList>
    </citation>
    <scope>NUCLEOTIDE SEQUENCE</scope>
</reference>
<evidence type="ECO:0000313" key="2">
    <source>
        <dbReference type="Proteomes" id="UP001177021"/>
    </source>
</evidence>
<evidence type="ECO:0000313" key="1">
    <source>
        <dbReference type="EMBL" id="CAJ2632607.1"/>
    </source>
</evidence>
<dbReference type="Proteomes" id="UP001177021">
    <property type="component" value="Unassembled WGS sequence"/>
</dbReference>
<proteinExistence type="predicted"/>
<accession>A0ACB0IKZ8</accession>
<protein>
    <submittedName>
        <fullName evidence="1">Uncharacterized protein</fullName>
    </submittedName>
</protein>
<dbReference type="EMBL" id="CASHSV030000001">
    <property type="protein sequence ID" value="CAJ2632607.1"/>
    <property type="molecule type" value="Genomic_DNA"/>
</dbReference>
<sequence length="183" mass="20857">MTVHDLVDGNGKWNWSLFDSWIPADCCKKIAAILPPNDDYGGDERVSIGGSTQQFSVANIYNNLCGFNEKDVNTIWMKIWRLKVPERVRTLIWLIFHKRLLTNSLKSKMGLYHAMCVFCGDVEETILHVMRDCPKAMAIWSSVLSVNDRGIFCVGELQNMFTLLCIITTPLLCIMEHIVLRAC</sequence>
<comment type="caution">
    <text evidence="1">The sequence shown here is derived from an EMBL/GenBank/DDBJ whole genome shotgun (WGS) entry which is preliminary data.</text>
</comment>
<name>A0ACB0IKZ8_TRIPR</name>
<organism evidence="1 2">
    <name type="scientific">Trifolium pratense</name>
    <name type="common">Red clover</name>
    <dbReference type="NCBI Taxonomy" id="57577"/>
    <lineage>
        <taxon>Eukaryota</taxon>
        <taxon>Viridiplantae</taxon>
        <taxon>Streptophyta</taxon>
        <taxon>Embryophyta</taxon>
        <taxon>Tracheophyta</taxon>
        <taxon>Spermatophyta</taxon>
        <taxon>Magnoliopsida</taxon>
        <taxon>eudicotyledons</taxon>
        <taxon>Gunneridae</taxon>
        <taxon>Pentapetalae</taxon>
        <taxon>rosids</taxon>
        <taxon>fabids</taxon>
        <taxon>Fabales</taxon>
        <taxon>Fabaceae</taxon>
        <taxon>Papilionoideae</taxon>
        <taxon>50 kb inversion clade</taxon>
        <taxon>NPAAA clade</taxon>
        <taxon>Hologalegina</taxon>
        <taxon>IRL clade</taxon>
        <taxon>Trifolieae</taxon>
        <taxon>Trifolium</taxon>
    </lineage>
</organism>
<keyword evidence="2" id="KW-1185">Reference proteome</keyword>
<gene>
    <name evidence="1" type="ORF">MILVUS5_LOCUS3881</name>
</gene>